<dbReference type="PANTHER" id="PTHR14136">
    <property type="entry name" value="BTB_POZ DOMAIN-CONTAINING PROTEIN KCTD9"/>
    <property type="match status" value="1"/>
</dbReference>
<dbReference type="RefSeq" id="WP_151757592.1">
    <property type="nucleotide sequence ID" value="NZ_BKZW01000002.1"/>
</dbReference>
<comment type="caution">
    <text evidence="1">The sequence shown here is derived from an EMBL/GenBank/DDBJ whole genome shotgun (WGS) entry which is preliminary data.</text>
</comment>
<sequence>MSNPEHIRILREGIVAWNRWRLHNKAIKPDLCGEILSGLDLHKWDLRDADLSEADLANSNLTDIDLMGANLRSANLVGADLTDAYIYNANLMGADLSLAKLVRTDLGRANLTNAKLDDACLINCFVYGVSAWDVKLKNTVQSNLIITRPWQPRVTVDNLEMAQFIYLLLNNQKIRHVIDTITSKVVLILGRFTEERKSVLDGLREELRTYDYLPVIFDFEKPGNRDFTETIRTLAHLARFIIADLTDPSSIAQELQAIVPDLAVPVQPILEEHKREYAMFIDFSKYYWVLPIYTYSDGNALIKTIKETIIFPVEKKVNEIEINKYRNIVGD</sequence>
<protein>
    <recommendedName>
        <fullName evidence="3">Pentapeptide repeat-containing protein</fullName>
    </recommendedName>
</protein>
<dbReference type="PANTHER" id="PTHR14136:SF17">
    <property type="entry name" value="BTB_POZ DOMAIN-CONTAINING PROTEIN KCTD9"/>
    <property type="match status" value="1"/>
</dbReference>
<gene>
    <name evidence="1" type="ORF">KDW_39000</name>
</gene>
<dbReference type="Pfam" id="PF00805">
    <property type="entry name" value="Pentapeptide"/>
    <property type="match status" value="2"/>
</dbReference>
<name>A0A5J4KJ48_9CHLR</name>
<dbReference type="InterPro" id="IPR051082">
    <property type="entry name" value="Pentapeptide-BTB/POZ_domain"/>
</dbReference>
<dbReference type="AlphaFoldDB" id="A0A5J4KJ48"/>
<evidence type="ECO:0000313" key="2">
    <source>
        <dbReference type="Proteomes" id="UP000326912"/>
    </source>
</evidence>
<dbReference type="Gene3D" id="2.160.20.80">
    <property type="entry name" value="E3 ubiquitin-protein ligase SopA"/>
    <property type="match status" value="1"/>
</dbReference>
<accession>A0A5J4KJ48</accession>
<proteinExistence type="predicted"/>
<reference evidence="1 2" key="1">
    <citation type="submission" date="2019-10" db="EMBL/GenBank/DDBJ databases">
        <title>Dictyobacter vulcani sp. nov., within the class Ktedonobacteria, isolated from soil of volcanic Mt. Zao.</title>
        <authorList>
            <person name="Zheng Y."/>
            <person name="Wang C.M."/>
            <person name="Sakai Y."/>
            <person name="Abe K."/>
            <person name="Yokota A."/>
            <person name="Yabe S."/>
        </authorList>
    </citation>
    <scope>NUCLEOTIDE SEQUENCE [LARGE SCALE GENOMIC DNA]</scope>
    <source>
        <strain evidence="1 2">W12</strain>
    </source>
</reference>
<evidence type="ECO:0000313" key="1">
    <source>
        <dbReference type="EMBL" id="GER89738.1"/>
    </source>
</evidence>
<keyword evidence="2" id="KW-1185">Reference proteome</keyword>
<organism evidence="1 2">
    <name type="scientific">Dictyobacter vulcani</name>
    <dbReference type="NCBI Taxonomy" id="2607529"/>
    <lineage>
        <taxon>Bacteria</taxon>
        <taxon>Bacillati</taxon>
        <taxon>Chloroflexota</taxon>
        <taxon>Ktedonobacteria</taxon>
        <taxon>Ktedonobacterales</taxon>
        <taxon>Dictyobacteraceae</taxon>
        <taxon>Dictyobacter</taxon>
    </lineage>
</organism>
<evidence type="ECO:0008006" key="3">
    <source>
        <dbReference type="Google" id="ProtNLM"/>
    </source>
</evidence>
<dbReference type="EMBL" id="BKZW01000002">
    <property type="protein sequence ID" value="GER89738.1"/>
    <property type="molecule type" value="Genomic_DNA"/>
</dbReference>
<dbReference type="Proteomes" id="UP000326912">
    <property type="component" value="Unassembled WGS sequence"/>
</dbReference>
<dbReference type="SUPFAM" id="SSF141571">
    <property type="entry name" value="Pentapeptide repeat-like"/>
    <property type="match status" value="1"/>
</dbReference>
<dbReference type="InterPro" id="IPR001646">
    <property type="entry name" value="5peptide_repeat"/>
</dbReference>